<dbReference type="Proteomes" id="UP000031561">
    <property type="component" value="Unassembled WGS sequence"/>
</dbReference>
<dbReference type="PROSITE" id="PS00092">
    <property type="entry name" value="N6_MTASE"/>
    <property type="match status" value="1"/>
</dbReference>
<dbReference type="InterPro" id="IPR012263">
    <property type="entry name" value="M_m6A_EcoRV"/>
</dbReference>
<dbReference type="SUPFAM" id="SSF53335">
    <property type="entry name" value="S-adenosyl-L-methionine-dependent methyltransferases"/>
    <property type="match status" value="1"/>
</dbReference>
<dbReference type="InterPro" id="IPR029063">
    <property type="entry name" value="SAM-dependent_MTases_sf"/>
</dbReference>
<organism evidence="9 10">
    <name type="scientific">Lyngbya confervoides BDU141951</name>
    <dbReference type="NCBI Taxonomy" id="1574623"/>
    <lineage>
        <taxon>Bacteria</taxon>
        <taxon>Bacillati</taxon>
        <taxon>Cyanobacteriota</taxon>
        <taxon>Cyanophyceae</taxon>
        <taxon>Oscillatoriophycideae</taxon>
        <taxon>Oscillatoriales</taxon>
        <taxon>Microcoleaceae</taxon>
        <taxon>Lyngbya</taxon>
    </lineage>
</organism>
<feature type="binding site" evidence="7">
    <location>
        <position position="68"/>
    </location>
    <ligand>
        <name>S-adenosyl-L-methionine</name>
        <dbReference type="ChEBI" id="CHEBI:59789"/>
    </ligand>
</feature>
<evidence type="ECO:0000313" key="10">
    <source>
        <dbReference type="Proteomes" id="UP000031561"/>
    </source>
</evidence>
<comment type="catalytic activity">
    <reaction evidence="6 8">
        <text>a 2'-deoxyadenosine in DNA + S-adenosyl-L-methionine = an N(6)-methyl-2'-deoxyadenosine in DNA + S-adenosyl-L-homocysteine + H(+)</text>
        <dbReference type="Rhea" id="RHEA:15197"/>
        <dbReference type="Rhea" id="RHEA-COMP:12418"/>
        <dbReference type="Rhea" id="RHEA-COMP:12419"/>
        <dbReference type="ChEBI" id="CHEBI:15378"/>
        <dbReference type="ChEBI" id="CHEBI:57856"/>
        <dbReference type="ChEBI" id="CHEBI:59789"/>
        <dbReference type="ChEBI" id="CHEBI:90615"/>
        <dbReference type="ChEBI" id="CHEBI:90616"/>
        <dbReference type="EC" id="2.1.1.72"/>
    </reaction>
</comment>
<evidence type="ECO:0000256" key="6">
    <source>
        <dbReference type="ARBA" id="ARBA00047942"/>
    </source>
</evidence>
<dbReference type="AlphaFoldDB" id="A0ABD4T5A1"/>
<feature type="binding site" evidence="7">
    <location>
        <position position="23"/>
    </location>
    <ligand>
        <name>S-adenosyl-L-methionine</name>
        <dbReference type="ChEBI" id="CHEBI:59789"/>
    </ligand>
</feature>
<comment type="similarity">
    <text evidence="1 8">Belongs to the N(4)/N(6)-methyltransferase family.</text>
</comment>
<accession>A0ABD4T5A1</accession>
<dbReference type="GO" id="GO:0032259">
    <property type="term" value="P:methylation"/>
    <property type="evidence" value="ECO:0007669"/>
    <property type="project" value="UniProtKB-KW"/>
</dbReference>
<evidence type="ECO:0000256" key="4">
    <source>
        <dbReference type="ARBA" id="ARBA00022679"/>
    </source>
</evidence>
<evidence type="ECO:0000256" key="1">
    <source>
        <dbReference type="ARBA" id="ARBA00006594"/>
    </source>
</evidence>
<evidence type="ECO:0000256" key="8">
    <source>
        <dbReference type="RuleBase" id="RU361257"/>
    </source>
</evidence>
<feature type="binding site" evidence="7">
    <location>
        <position position="27"/>
    </location>
    <ligand>
        <name>S-adenosyl-L-methionine</name>
        <dbReference type="ChEBI" id="CHEBI:59789"/>
    </ligand>
</feature>
<dbReference type="InterPro" id="IPR002052">
    <property type="entry name" value="DNA_methylase_N6_adenine_CS"/>
</dbReference>
<dbReference type="EC" id="2.1.1.72" evidence="2 8"/>
<sequence length="287" mass="32880">MPRTPLDQDQRIKVSPARPFLKWAGGKGQLLPELIKRVPETYARYFEPFIGGGALFFALEPESAFLSDINPDLVNVYRVVKKDVEKLIKSLEKHYYCKDYFYEMRRADRTSTYSAWGDVRKASRLIFLNKTCFNGLYRVNSKGHFNVPFGNYKNPKILDEPNLLACSRVLQNAEITVDSFETVELKAEKGDFVYFDPPYVPLNVTSSFTSYSKEGFDTDRQLQLRDVCERLDQKGVKFMLSNSSAPLILELYQAFNLSLVRASRSINSKGNCRGKIAEVIVTNYDLP</sequence>
<keyword evidence="10" id="KW-1185">Reference proteome</keyword>
<dbReference type="GO" id="GO:0009007">
    <property type="term" value="F:site-specific DNA-methyltransferase (adenine-specific) activity"/>
    <property type="evidence" value="ECO:0007669"/>
    <property type="project" value="UniProtKB-UniRule"/>
</dbReference>
<name>A0ABD4T5A1_9CYAN</name>
<evidence type="ECO:0000256" key="2">
    <source>
        <dbReference type="ARBA" id="ARBA00011900"/>
    </source>
</evidence>
<dbReference type="RefSeq" id="WP_166282686.1">
    <property type="nucleotide sequence ID" value="NZ_JTHE03000076.1"/>
</dbReference>
<evidence type="ECO:0000256" key="7">
    <source>
        <dbReference type="PIRSR" id="PIRSR000398-1"/>
    </source>
</evidence>
<keyword evidence="5 8" id="KW-0949">S-adenosyl-L-methionine</keyword>
<evidence type="ECO:0000256" key="5">
    <source>
        <dbReference type="ARBA" id="ARBA00022691"/>
    </source>
</evidence>
<protein>
    <recommendedName>
        <fullName evidence="2 8">Site-specific DNA-methyltransferase (adenine-specific)</fullName>
        <ecNumber evidence="2 8">2.1.1.72</ecNumber>
    </recommendedName>
</protein>
<dbReference type="PIRSF" id="PIRSF000398">
    <property type="entry name" value="M_m6A_EcoRV"/>
    <property type="match status" value="1"/>
</dbReference>
<reference evidence="9 10" key="1">
    <citation type="journal article" date="2015" name="Genome Announc.">
        <title>Draft Genome Sequence of Filamentous Marine Cyanobacterium Lyngbya confervoides Strain BDU141951.</title>
        <authorList>
            <person name="Chandrababunaidu M.M."/>
            <person name="Sen D."/>
            <person name="Tripathy S."/>
        </authorList>
    </citation>
    <scope>NUCLEOTIDE SEQUENCE [LARGE SCALE GENOMIC DNA]</scope>
    <source>
        <strain evidence="9 10">BDU141951</strain>
    </source>
</reference>
<dbReference type="PRINTS" id="PR00505">
    <property type="entry name" value="D12N6MTFRASE"/>
</dbReference>
<proteinExistence type="inferred from homology"/>
<keyword evidence="3 8" id="KW-0489">Methyltransferase</keyword>
<evidence type="ECO:0000256" key="3">
    <source>
        <dbReference type="ARBA" id="ARBA00022603"/>
    </source>
</evidence>
<dbReference type="EMBL" id="JTHE03000076">
    <property type="protein sequence ID" value="MCM1983735.1"/>
    <property type="molecule type" value="Genomic_DNA"/>
</dbReference>
<feature type="binding site" evidence="7">
    <location>
        <position position="196"/>
    </location>
    <ligand>
        <name>S-adenosyl-L-methionine</name>
        <dbReference type="ChEBI" id="CHEBI:59789"/>
    </ligand>
</feature>
<dbReference type="Gene3D" id="3.40.50.150">
    <property type="entry name" value="Vaccinia Virus protein VP39"/>
    <property type="match status" value="1"/>
</dbReference>
<gene>
    <name evidence="9" type="ORF">QQ91_0012995</name>
</gene>
<dbReference type="InterPro" id="IPR012327">
    <property type="entry name" value="MeTrfase_D12"/>
</dbReference>
<dbReference type="Gene3D" id="1.10.1020.10">
    <property type="entry name" value="Adenine-specific Methyltransferase, Domain 2"/>
    <property type="match status" value="1"/>
</dbReference>
<dbReference type="NCBIfam" id="TIGR00571">
    <property type="entry name" value="dam"/>
    <property type="match status" value="1"/>
</dbReference>
<dbReference type="InterPro" id="IPR023095">
    <property type="entry name" value="Ade_MeTrfase_dom_2"/>
</dbReference>
<dbReference type="Pfam" id="PF02086">
    <property type="entry name" value="MethyltransfD12"/>
    <property type="match status" value="1"/>
</dbReference>
<keyword evidence="4 8" id="KW-0808">Transferase</keyword>
<evidence type="ECO:0000313" key="9">
    <source>
        <dbReference type="EMBL" id="MCM1983735.1"/>
    </source>
</evidence>
<comment type="caution">
    <text evidence="9">The sequence shown here is derived from an EMBL/GenBank/DDBJ whole genome shotgun (WGS) entry which is preliminary data.</text>
</comment>
<dbReference type="PANTHER" id="PTHR30481">
    <property type="entry name" value="DNA ADENINE METHYLASE"/>
    <property type="match status" value="1"/>
</dbReference>
<dbReference type="PANTHER" id="PTHR30481:SF3">
    <property type="entry name" value="DNA ADENINE METHYLASE"/>
    <property type="match status" value="1"/>
</dbReference>